<dbReference type="Pfam" id="PF02527">
    <property type="entry name" value="GidB"/>
    <property type="match status" value="1"/>
</dbReference>
<dbReference type="PANTHER" id="PTHR31760">
    <property type="entry name" value="S-ADENOSYL-L-METHIONINE-DEPENDENT METHYLTRANSFERASES SUPERFAMILY PROTEIN"/>
    <property type="match status" value="1"/>
</dbReference>
<keyword evidence="5 6" id="KW-0949">S-adenosyl-L-methionine</keyword>
<comment type="similarity">
    <text evidence="6">Belongs to the methyltransferase superfamily. RNA methyltransferase RsmG family.</text>
</comment>
<dbReference type="GO" id="GO:0005829">
    <property type="term" value="C:cytosol"/>
    <property type="evidence" value="ECO:0007669"/>
    <property type="project" value="TreeGrafter"/>
</dbReference>
<organism evidence="7 8">
    <name type="scientific">Synoicihabitans lomoniglobus</name>
    <dbReference type="NCBI Taxonomy" id="2909285"/>
    <lineage>
        <taxon>Bacteria</taxon>
        <taxon>Pseudomonadati</taxon>
        <taxon>Verrucomicrobiota</taxon>
        <taxon>Opitutia</taxon>
        <taxon>Opitutales</taxon>
        <taxon>Opitutaceae</taxon>
        <taxon>Synoicihabitans</taxon>
    </lineage>
</organism>
<keyword evidence="2 6" id="KW-0698">rRNA processing</keyword>
<keyword evidence="3 6" id="KW-0489">Methyltransferase</keyword>
<evidence type="ECO:0000256" key="3">
    <source>
        <dbReference type="ARBA" id="ARBA00022603"/>
    </source>
</evidence>
<dbReference type="AlphaFoldDB" id="A0AAF0CR09"/>
<dbReference type="SUPFAM" id="SSF53335">
    <property type="entry name" value="S-adenosyl-L-methionine-dependent methyltransferases"/>
    <property type="match status" value="1"/>
</dbReference>
<feature type="binding site" evidence="6">
    <location>
        <position position="145"/>
    </location>
    <ligand>
        <name>S-adenosyl-L-methionine</name>
        <dbReference type="ChEBI" id="CHEBI:59789"/>
    </ligand>
</feature>
<evidence type="ECO:0000256" key="4">
    <source>
        <dbReference type="ARBA" id="ARBA00022679"/>
    </source>
</evidence>
<dbReference type="PIRSF" id="PIRSF003078">
    <property type="entry name" value="GidB"/>
    <property type="match status" value="1"/>
</dbReference>
<dbReference type="GO" id="GO:0070043">
    <property type="term" value="F:rRNA (guanine-N7-)-methyltransferase activity"/>
    <property type="evidence" value="ECO:0007669"/>
    <property type="project" value="UniProtKB-UniRule"/>
</dbReference>
<comment type="caution">
    <text evidence="6">Lacks conserved residue(s) required for the propagation of feature annotation.</text>
</comment>
<sequence length="218" mass="23481">MSEEVELVPLPPVPAHASKRLDTAAIARLTAYGEALATDGVVRGLIGPREVPILWDRHLLNCAAMAEALKPNLKVADIGTGAGLPGMVLALVRPDLSVVLVDTLQRRCEFLQEMVAQFDLGDRVEVIWGRAETIAPLEADIVTSRAVAALKKLAPWCFPHVRIGGRLLAMKGQKAAEELVAAHKVLHRWSAAKDAKIITCGAGWINPTVTLVSATRRK</sequence>
<feature type="binding site" evidence="6">
    <location>
        <position position="79"/>
    </location>
    <ligand>
        <name>S-adenosyl-L-methionine</name>
        <dbReference type="ChEBI" id="CHEBI:59789"/>
    </ligand>
</feature>
<feature type="binding site" evidence="6">
    <location>
        <begin position="131"/>
        <end position="132"/>
    </location>
    <ligand>
        <name>S-adenosyl-L-methionine</name>
        <dbReference type="ChEBI" id="CHEBI:59789"/>
    </ligand>
</feature>
<feature type="binding site" evidence="6">
    <location>
        <position position="84"/>
    </location>
    <ligand>
        <name>S-adenosyl-L-methionine</name>
        <dbReference type="ChEBI" id="CHEBI:59789"/>
    </ligand>
</feature>
<dbReference type="CDD" id="cd02440">
    <property type="entry name" value="AdoMet_MTases"/>
    <property type="match status" value="1"/>
</dbReference>
<dbReference type="EC" id="2.1.1.-" evidence="6"/>
<evidence type="ECO:0000313" key="7">
    <source>
        <dbReference type="EMBL" id="WED66458.1"/>
    </source>
</evidence>
<dbReference type="RefSeq" id="WP_330929096.1">
    <property type="nucleotide sequence ID" value="NZ_CP119075.1"/>
</dbReference>
<keyword evidence="4 6" id="KW-0808">Transferase</keyword>
<keyword evidence="8" id="KW-1185">Reference proteome</keyword>
<name>A0AAF0CR09_9BACT</name>
<comment type="subcellular location">
    <subcellularLocation>
        <location evidence="6">Cytoplasm</location>
    </subcellularLocation>
</comment>
<evidence type="ECO:0000256" key="6">
    <source>
        <dbReference type="HAMAP-Rule" id="MF_00074"/>
    </source>
</evidence>
<reference evidence="7" key="1">
    <citation type="submission" date="2023-03" db="EMBL/GenBank/DDBJ databases">
        <title>Lomoglobus Profundus gen. nov., sp. nov., a novel member of the phylum Verrucomicrobia, isolated from deep-marine sediment of South China Sea.</title>
        <authorList>
            <person name="Ahmad T."/>
            <person name="Ishaq S.E."/>
            <person name="Wang F."/>
        </authorList>
    </citation>
    <scope>NUCLEOTIDE SEQUENCE</scope>
    <source>
        <strain evidence="7">LMO-M01</strain>
    </source>
</reference>
<dbReference type="PANTHER" id="PTHR31760:SF0">
    <property type="entry name" value="S-ADENOSYL-L-METHIONINE-DEPENDENT METHYLTRANSFERASES SUPERFAMILY PROTEIN"/>
    <property type="match status" value="1"/>
</dbReference>
<dbReference type="InterPro" id="IPR029063">
    <property type="entry name" value="SAM-dependent_MTases_sf"/>
</dbReference>
<evidence type="ECO:0000313" key="8">
    <source>
        <dbReference type="Proteomes" id="UP001218638"/>
    </source>
</evidence>
<evidence type="ECO:0000256" key="1">
    <source>
        <dbReference type="ARBA" id="ARBA00022490"/>
    </source>
</evidence>
<comment type="function">
    <text evidence="6">Specifically methylates the N7 position of a guanine in 16S rRNA.</text>
</comment>
<dbReference type="Proteomes" id="UP001218638">
    <property type="component" value="Chromosome"/>
</dbReference>
<evidence type="ECO:0000256" key="5">
    <source>
        <dbReference type="ARBA" id="ARBA00022691"/>
    </source>
</evidence>
<protein>
    <recommendedName>
        <fullName evidence="6">Ribosomal RNA small subunit methyltransferase G</fullName>
        <ecNumber evidence="6">2.1.1.-</ecNumber>
    </recommendedName>
    <alternativeName>
        <fullName evidence="6">16S rRNA 7-methylguanosine methyltransferase</fullName>
        <shortName evidence="6">16S rRNA m7G methyltransferase</shortName>
    </alternativeName>
</protein>
<dbReference type="KEGG" id="slom:PXH66_06305"/>
<dbReference type="HAMAP" id="MF_00074">
    <property type="entry name" value="16SrRNA_methyltr_G"/>
    <property type="match status" value="1"/>
</dbReference>
<dbReference type="Gene3D" id="3.40.50.150">
    <property type="entry name" value="Vaccinia Virus protein VP39"/>
    <property type="match status" value="1"/>
</dbReference>
<accession>A0AAF0CR09</accession>
<evidence type="ECO:0000256" key="2">
    <source>
        <dbReference type="ARBA" id="ARBA00022552"/>
    </source>
</evidence>
<dbReference type="NCBIfam" id="TIGR00138">
    <property type="entry name" value="rsmG_gidB"/>
    <property type="match status" value="1"/>
</dbReference>
<dbReference type="InterPro" id="IPR003682">
    <property type="entry name" value="rRNA_ssu_MeTfrase_G"/>
</dbReference>
<gene>
    <name evidence="6 7" type="primary">rsmG</name>
    <name evidence="7" type="ORF">PXH66_06305</name>
</gene>
<dbReference type="EMBL" id="CP119075">
    <property type="protein sequence ID" value="WED66458.1"/>
    <property type="molecule type" value="Genomic_DNA"/>
</dbReference>
<keyword evidence="1 6" id="KW-0963">Cytoplasm</keyword>
<proteinExistence type="inferred from homology"/>